<dbReference type="PANTHER" id="PTHR44051">
    <property type="entry name" value="GLUTATHIONE S-TRANSFERASE-RELATED"/>
    <property type="match status" value="1"/>
</dbReference>
<dbReference type="SUPFAM" id="SSF47616">
    <property type="entry name" value="GST C-terminal domain-like"/>
    <property type="match status" value="1"/>
</dbReference>
<dbReference type="InterPro" id="IPR036282">
    <property type="entry name" value="Glutathione-S-Trfase_C_sf"/>
</dbReference>
<dbReference type="Pfam" id="PF00043">
    <property type="entry name" value="GST_C"/>
    <property type="match status" value="1"/>
</dbReference>
<evidence type="ECO:0000313" key="3">
    <source>
        <dbReference type="EMBL" id="SFR50041.1"/>
    </source>
</evidence>
<dbReference type="AlphaFoldDB" id="A0A1I6H6U5"/>
<dbReference type="GO" id="GO:0016740">
    <property type="term" value="F:transferase activity"/>
    <property type="evidence" value="ECO:0007669"/>
    <property type="project" value="UniProtKB-KW"/>
</dbReference>
<keyword evidence="3" id="KW-0808">Transferase</keyword>
<protein>
    <submittedName>
        <fullName evidence="3">Glutathione S-transferase</fullName>
    </submittedName>
</protein>
<sequence length="205" mass="23481">MKIYETATAPNPRRVRMFLAEKGLLEQVEFIQVDIAKGENLTPEFVAMNPMKKVPVAVLDDGTSLAETMAICRYVEEAHPETPKLLGDTPKQKALIEQWLRWVDFYLMTPVGMCFQHTSGYFKDRMNCFPDYGQDCYGAAEKFLEFLNEHLKTNTYLLGDEFTAADINAFATVAFARVVKLRIKDEQTYLQAWFDRINSRASAKV</sequence>
<name>A0A1I6H6U5_9GAMM</name>
<dbReference type="PANTHER" id="PTHR44051:SF8">
    <property type="entry name" value="GLUTATHIONE S-TRANSFERASE GSTA"/>
    <property type="match status" value="1"/>
</dbReference>
<feature type="domain" description="GST N-terminal" evidence="1">
    <location>
        <begin position="1"/>
        <end position="83"/>
    </location>
</feature>
<dbReference type="InterPro" id="IPR034345">
    <property type="entry name" value="Gtt2-like_N"/>
</dbReference>
<gene>
    <name evidence="3" type="ORF">SAMN04488070_1525</name>
</gene>
<reference evidence="4" key="1">
    <citation type="submission" date="2016-10" db="EMBL/GenBank/DDBJ databases">
        <authorList>
            <person name="Varghese N."/>
            <person name="Submissions S."/>
        </authorList>
    </citation>
    <scope>NUCLEOTIDE SEQUENCE [LARGE SCALE GENOMIC DNA]</scope>
    <source>
        <strain evidence="4">CGMCC 1.7285</strain>
    </source>
</reference>
<evidence type="ECO:0000259" key="2">
    <source>
        <dbReference type="PROSITE" id="PS50405"/>
    </source>
</evidence>
<feature type="domain" description="GST C-terminal" evidence="2">
    <location>
        <begin position="89"/>
        <end position="205"/>
    </location>
</feature>
<dbReference type="InterPro" id="IPR040079">
    <property type="entry name" value="Glutathione_S-Trfase"/>
</dbReference>
<dbReference type="InterPro" id="IPR004046">
    <property type="entry name" value="GST_C"/>
</dbReference>
<dbReference type="InterPro" id="IPR036249">
    <property type="entry name" value="Thioredoxin-like_sf"/>
</dbReference>
<accession>A0A1I6H6U5</accession>
<organism evidence="3 4">
    <name type="scientific">Pseudidiomarina maritima</name>
    <dbReference type="NCBI Taxonomy" id="519453"/>
    <lineage>
        <taxon>Bacteria</taxon>
        <taxon>Pseudomonadati</taxon>
        <taxon>Pseudomonadota</taxon>
        <taxon>Gammaproteobacteria</taxon>
        <taxon>Alteromonadales</taxon>
        <taxon>Idiomarinaceae</taxon>
        <taxon>Pseudidiomarina</taxon>
    </lineage>
</organism>
<evidence type="ECO:0000313" key="4">
    <source>
        <dbReference type="Proteomes" id="UP000199424"/>
    </source>
</evidence>
<dbReference type="Pfam" id="PF13409">
    <property type="entry name" value="GST_N_2"/>
    <property type="match status" value="1"/>
</dbReference>
<dbReference type="Gene3D" id="1.20.1050.10">
    <property type="match status" value="1"/>
</dbReference>
<proteinExistence type="predicted"/>
<dbReference type="PROSITE" id="PS50404">
    <property type="entry name" value="GST_NTER"/>
    <property type="match status" value="1"/>
</dbReference>
<dbReference type="InterPro" id="IPR004045">
    <property type="entry name" value="Glutathione_S-Trfase_N"/>
</dbReference>
<dbReference type="CDD" id="cd03051">
    <property type="entry name" value="GST_N_GTT2_like"/>
    <property type="match status" value="1"/>
</dbReference>
<evidence type="ECO:0000259" key="1">
    <source>
        <dbReference type="PROSITE" id="PS50404"/>
    </source>
</evidence>
<dbReference type="SFLD" id="SFLDS00019">
    <property type="entry name" value="Glutathione_Transferase_(cytos"/>
    <property type="match status" value="1"/>
</dbReference>
<dbReference type="RefSeq" id="WP_092857219.1">
    <property type="nucleotide sequence ID" value="NZ_FOYU01000002.1"/>
</dbReference>
<dbReference type="InterPro" id="IPR010987">
    <property type="entry name" value="Glutathione-S-Trfase_C-like"/>
</dbReference>
<dbReference type="Gene3D" id="3.40.30.10">
    <property type="entry name" value="Glutaredoxin"/>
    <property type="match status" value="1"/>
</dbReference>
<dbReference type="PROSITE" id="PS50405">
    <property type="entry name" value="GST_CTER"/>
    <property type="match status" value="1"/>
</dbReference>
<dbReference type="EMBL" id="FOYU01000002">
    <property type="protein sequence ID" value="SFR50041.1"/>
    <property type="molecule type" value="Genomic_DNA"/>
</dbReference>
<dbReference type="Proteomes" id="UP000199424">
    <property type="component" value="Unassembled WGS sequence"/>
</dbReference>
<dbReference type="SFLD" id="SFLDG00358">
    <property type="entry name" value="Main_(cytGST)"/>
    <property type="match status" value="1"/>
</dbReference>
<keyword evidence="4" id="KW-1185">Reference proteome</keyword>
<dbReference type="SUPFAM" id="SSF52833">
    <property type="entry name" value="Thioredoxin-like"/>
    <property type="match status" value="1"/>
</dbReference>